<gene>
    <name evidence="3" type="ORF">I5907_16380</name>
</gene>
<accession>A0A931GXC7</accession>
<dbReference type="PROSITE" id="PS51257">
    <property type="entry name" value="PROKAR_LIPOPROTEIN"/>
    <property type="match status" value="1"/>
</dbReference>
<proteinExistence type="predicted"/>
<name>A0A931GXC7_9BACT</name>
<evidence type="ECO:0000259" key="2">
    <source>
        <dbReference type="Pfam" id="PF14344"/>
    </source>
</evidence>
<dbReference type="EMBL" id="JADWYR010000002">
    <property type="protein sequence ID" value="MBG9377818.1"/>
    <property type="molecule type" value="Genomic_DNA"/>
</dbReference>
<dbReference type="InterPro" id="IPR025510">
    <property type="entry name" value="DUF4397"/>
</dbReference>
<evidence type="ECO:0000313" key="3">
    <source>
        <dbReference type="EMBL" id="MBG9377818.1"/>
    </source>
</evidence>
<organism evidence="3 4">
    <name type="scientific">Panacibacter microcysteis</name>
    <dbReference type="NCBI Taxonomy" id="2793269"/>
    <lineage>
        <taxon>Bacteria</taxon>
        <taxon>Pseudomonadati</taxon>
        <taxon>Bacteroidota</taxon>
        <taxon>Chitinophagia</taxon>
        <taxon>Chitinophagales</taxon>
        <taxon>Chitinophagaceae</taxon>
        <taxon>Panacibacter</taxon>
    </lineage>
</organism>
<dbReference type="RefSeq" id="WP_196991885.1">
    <property type="nucleotide sequence ID" value="NZ_JADWYR010000002.1"/>
</dbReference>
<protein>
    <submittedName>
        <fullName evidence="3">DUF4397 domain-containing protein</fullName>
    </submittedName>
</protein>
<feature type="chain" id="PRO_5037795760" evidence="1">
    <location>
        <begin position="25"/>
        <end position="235"/>
    </location>
</feature>
<reference evidence="3" key="1">
    <citation type="submission" date="2020-11" db="EMBL/GenBank/DDBJ databases">
        <title>Bacterial whole genome sequence for Panacibacter sp. DH6.</title>
        <authorList>
            <person name="Le V."/>
            <person name="Ko S."/>
            <person name="Ahn C.-Y."/>
            <person name="Oh H.-M."/>
        </authorList>
    </citation>
    <scope>NUCLEOTIDE SEQUENCE</scope>
    <source>
        <strain evidence="3">DH6</strain>
    </source>
</reference>
<dbReference type="Proteomes" id="UP000628448">
    <property type="component" value="Unassembled WGS sequence"/>
</dbReference>
<comment type="caution">
    <text evidence="3">The sequence shown here is derived from an EMBL/GenBank/DDBJ whole genome shotgun (WGS) entry which is preliminary data.</text>
</comment>
<keyword evidence="1" id="KW-0732">Signal</keyword>
<evidence type="ECO:0000313" key="4">
    <source>
        <dbReference type="Proteomes" id="UP000628448"/>
    </source>
</evidence>
<feature type="signal peptide" evidence="1">
    <location>
        <begin position="1"/>
        <end position="24"/>
    </location>
</feature>
<evidence type="ECO:0000256" key="1">
    <source>
        <dbReference type="SAM" id="SignalP"/>
    </source>
</evidence>
<keyword evidence="4" id="KW-1185">Reference proteome</keyword>
<dbReference type="AlphaFoldDB" id="A0A931GXC7"/>
<dbReference type="Pfam" id="PF14344">
    <property type="entry name" value="DUF4397"/>
    <property type="match status" value="1"/>
</dbReference>
<feature type="domain" description="DUF4397" evidence="2">
    <location>
        <begin position="36"/>
        <end position="139"/>
    </location>
</feature>
<sequence>MIKRLNYLLVALSAVLLFSCSKNDTPPQPLPTAFFVIQASPDAPNTDVYINSQLSLQNIPYGTDTGYAYALPGNYEFKVAETGKTTYYVTKAFSFDTAKLYSVYFIDSASRMKAVAVDDNFSTPNVDSVQIRYLDFSPNLIVHNVKFTNTTTSQVYEETGRSFNDQATNTDRQKFVTLKAGTYKVEFFLIGSGTPFKTIDALELKSQKAYTLYMKGFYNTVGTSGLNHAVIQHLL</sequence>